<evidence type="ECO:0000313" key="3">
    <source>
        <dbReference type="Proteomes" id="UP000758603"/>
    </source>
</evidence>
<reference evidence="2" key="1">
    <citation type="journal article" date="2021" name="Nat. Commun.">
        <title>Genetic determinants of endophytism in the Arabidopsis root mycobiome.</title>
        <authorList>
            <person name="Mesny F."/>
            <person name="Miyauchi S."/>
            <person name="Thiergart T."/>
            <person name="Pickel B."/>
            <person name="Atanasova L."/>
            <person name="Karlsson M."/>
            <person name="Huettel B."/>
            <person name="Barry K.W."/>
            <person name="Haridas S."/>
            <person name="Chen C."/>
            <person name="Bauer D."/>
            <person name="Andreopoulos W."/>
            <person name="Pangilinan J."/>
            <person name="LaButti K."/>
            <person name="Riley R."/>
            <person name="Lipzen A."/>
            <person name="Clum A."/>
            <person name="Drula E."/>
            <person name="Henrissat B."/>
            <person name="Kohler A."/>
            <person name="Grigoriev I.V."/>
            <person name="Martin F.M."/>
            <person name="Hacquard S."/>
        </authorList>
    </citation>
    <scope>NUCLEOTIDE SEQUENCE</scope>
    <source>
        <strain evidence="2">MPI-SDFR-AT-0073</strain>
    </source>
</reference>
<dbReference type="AlphaFoldDB" id="A0A9P8UFU2"/>
<dbReference type="Proteomes" id="UP000758603">
    <property type="component" value="Unassembled WGS sequence"/>
</dbReference>
<organism evidence="2 3">
    <name type="scientific">Truncatella angustata</name>
    <dbReference type="NCBI Taxonomy" id="152316"/>
    <lineage>
        <taxon>Eukaryota</taxon>
        <taxon>Fungi</taxon>
        <taxon>Dikarya</taxon>
        <taxon>Ascomycota</taxon>
        <taxon>Pezizomycotina</taxon>
        <taxon>Sordariomycetes</taxon>
        <taxon>Xylariomycetidae</taxon>
        <taxon>Amphisphaeriales</taxon>
        <taxon>Sporocadaceae</taxon>
        <taxon>Truncatella</taxon>
    </lineage>
</organism>
<sequence>MMTKRMNLTMGTVGNTGTPSQEDMDLFRRVMRVMNVFQNKTSSGAKLFLPSEPTYIRPTFNFDLKINQPVMVGEIFGGPKDEDEDELSDDSDEYMSDDVDEEDNDEQSTSSEVDDGEDQANTSGECDEEEEDDDDDFFDEDDFSDSESNEGRNGSHSSHMVTCPDGLPPSSDLTYVGSFQPLYTPITTISPVILGKSDTGGNNGDGDGDGDGDGTSLCCWEHGCNGRKFTTRSNLRRHLREKSRARPICRCPRCGAVFSRTTARNTHVARGSCNRIRRYSNGRVRPNLRITDK</sequence>
<accession>A0A9P8UFU2</accession>
<dbReference type="Gene3D" id="3.30.160.60">
    <property type="entry name" value="Classic Zinc Finger"/>
    <property type="match status" value="1"/>
</dbReference>
<comment type="caution">
    <text evidence="2">The sequence shown here is derived from an EMBL/GenBank/DDBJ whole genome shotgun (WGS) entry which is preliminary data.</text>
</comment>
<feature type="compositionally biased region" description="Acidic residues" evidence="1">
    <location>
        <begin position="81"/>
        <end position="118"/>
    </location>
</feature>
<gene>
    <name evidence="2" type="ORF">BKA67DRAFT_576818</name>
</gene>
<dbReference type="RefSeq" id="XP_045955621.1">
    <property type="nucleotide sequence ID" value="XM_046103595.1"/>
</dbReference>
<keyword evidence="3" id="KW-1185">Reference proteome</keyword>
<evidence type="ECO:0000313" key="2">
    <source>
        <dbReference type="EMBL" id="KAH6649114.1"/>
    </source>
</evidence>
<dbReference type="OrthoDB" id="5366256at2759"/>
<proteinExistence type="predicted"/>
<dbReference type="GeneID" id="70132487"/>
<evidence type="ECO:0008006" key="4">
    <source>
        <dbReference type="Google" id="ProtNLM"/>
    </source>
</evidence>
<dbReference type="EMBL" id="JAGPXC010000007">
    <property type="protein sequence ID" value="KAH6649114.1"/>
    <property type="molecule type" value="Genomic_DNA"/>
</dbReference>
<protein>
    <recommendedName>
        <fullName evidence="4">C2H2-type domain-containing protein</fullName>
    </recommendedName>
</protein>
<feature type="compositionally biased region" description="Polar residues" evidence="1">
    <location>
        <begin position="151"/>
        <end position="160"/>
    </location>
</feature>
<name>A0A9P8UFU2_9PEZI</name>
<feature type="region of interest" description="Disordered" evidence="1">
    <location>
        <begin position="75"/>
        <end position="165"/>
    </location>
</feature>
<feature type="compositionally biased region" description="Polar residues" evidence="1">
    <location>
        <begin position="9"/>
        <end position="21"/>
    </location>
</feature>
<feature type="region of interest" description="Disordered" evidence="1">
    <location>
        <begin position="1"/>
        <end position="21"/>
    </location>
</feature>
<evidence type="ECO:0000256" key="1">
    <source>
        <dbReference type="SAM" id="MobiDB-lite"/>
    </source>
</evidence>
<feature type="compositionally biased region" description="Acidic residues" evidence="1">
    <location>
        <begin position="125"/>
        <end position="148"/>
    </location>
</feature>